<accession>A0AAW0TN39</accession>
<evidence type="ECO:0000313" key="2">
    <source>
        <dbReference type="Proteomes" id="UP001487740"/>
    </source>
</evidence>
<organism evidence="1 2">
    <name type="scientific">Scylla paramamosain</name>
    <name type="common">Mud crab</name>
    <dbReference type="NCBI Taxonomy" id="85552"/>
    <lineage>
        <taxon>Eukaryota</taxon>
        <taxon>Metazoa</taxon>
        <taxon>Ecdysozoa</taxon>
        <taxon>Arthropoda</taxon>
        <taxon>Crustacea</taxon>
        <taxon>Multicrustacea</taxon>
        <taxon>Malacostraca</taxon>
        <taxon>Eumalacostraca</taxon>
        <taxon>Eucarida</taxon>
        <taxon>Decapoda</taxon>
        <taxon>Pleocyemata</taxon>
        <taxon>Brachyura</taxon>
        <taxon>Eubrachyura</taxon>
        <taxon>Portunoidea</taxon>
        <taxon>Portunidae</taxon>
        <taxon>Portuninae</taxon>
        <taxon>Scylla</taxon>
    </lineage>
</organism>
<sequence>MDKQPLGVDAVLGITGISALGGVVVKSSSDIQFCGSDRLSGATSTAARVVNTPDCSVHDGCADQLREWHRHGVNVSVLDLRKAYLQLRIEQQVWLFQAMMVRERRGHATTRSPPPPNSSDVPVTCCVRVVRTACGPPAAGRVAPPISCMAEASGKPSNVRL</sequence>
<dbReference type="AlphaFoldDB" id="A0AAW0TN39"/>
<proteinExistence type="predicted"/>
<protein>
    <submittedName>
        <fullName evidence="1">Uncharacterized protein</fullName>
    </submittedName>
</protein>
<dbReference type="EMBL" id="JARAKH010000028">
    <property type="protein sequence ID" value="KAK8388706.1"/>
    <property type="molecule type" value="Genomic_DNA"/>
</dbReference>
<keyword evidence="2" id="KW-1185">Reference proteome</keyword>
<name>A0AAW0TN39_SCYPA</name>
<gene>
    <name evidence="1" type="ORF">O3P69_020597</name>
</gene>
<evidence type="ECO:0000313" key="1">
    <source>
        <dbReference type="EMBL" id="KAK8388706.1"/>
    </source>
</evidence>
<dbReference type="Proteomes" id="UP001487740">
    <property type="component" value="Unassembled WGS sequence"/>
</dbReference>
<comment type="caution">
    <text evidence="1">The sequence shown here is derived from an EMBL/GenBank/DDBJ whole genome shotgun (WGS) entry which is preliminary data.</text>
</comment>
<reference evidence="1 2" key="1">
    <citation type="submission" date="2023-03" db="EMBL/GenBank/DDBJ databases">
        <title>High-quality genome of Scylla paramamosain provides insights in environmental adaptation.</title>
        <authorList>
            <person name="Zhang L."/>
        </authorList>
    </citation>
    <scope>NUCLEOTIDE SEQUENCE [LARGE SCALE GENOMIC DNA]</scope>
    <source>
        <strain evidence="1">LZ_2023a</strain>
        <tissue evidence="1">Muscle</tissue>
    </source>
</reference>